<dbReference type="EMBL" id="QGNW01002178">
    <property type="protein sequence ID" value="RVW24191.1"/>
    <property type="molecule type" value="Genomic_DNA"/>
</dbReference>
<evidence type="ECO:0000313" key="3">
    <source>
        <dbReference type="Proteomes" id="UP000288805"/>
    </source>
</evidence>
<protein>
    <submittedName>
        <fullName evidence="2">Uncharacterized protein</fullName>
    </submittedName>
</protein>
<feature type="region of interest" description="Disordered" evidence="1">
    <location>
        <begin position="1"/>
        <end position="20"/>
    </location>
</feature>
<dbReference type="AlphaFoldDB" id="A0A438CLW4"/>
<evidence type="ECO:0000313" key="2">
    <source>
        <dbReference type="EMBL" id="RVW24191.1"/>
    </source>
</evidence>
<name>A0A438CLW4_VITVI</name>
<comment type="caution">
    <text evidence="2">The sequence shown here is derived from an EMBL/GenBank/DDBJ whole genome shotgun (WGS) entry which is preliminary data.</text>
</comment>
<organism evidence="2 3">
    <name type="scientific">Vitis vinifera</name>
    <name type="common">Grape</name>
    <dbReference type="NCBI Taxonomy" id="29760"/>
    <lineage>
        <taxon>Eukaryota</taxon>
        <taxon>Viridiplantae</taxon>
        <taxon>Streptophyta</taxon>
        <taxon>Embryophyta</taxon>
        <taxon>Tracheophyta</taxon>
        <taxon>Spermatophyta</taxon>
        <taxon>Magnoliopsida</taxon>
        <taxon>eudicotyledons</taxon>
        <taxon>Gunneridae</taxon>
        <taxon>Pentapetalae</taxon>
        <taxon>rosids</taxon>
        <taxon>Vitales</taxon>
        <taxon>Vitaceae</taxon>
        <taxon>Viteae</taxon>
        <taxon>Vitis</taxon>
    </lineage>
</organism>
<dbReference type="Proteomes" id="UP000288805">
    <property type="component" value="Unassembled WGS sequence"/>
</dbReference>
<reference evidence="2 3" key="1">
    <citation type="journal article" date="2018" name="PLoS Genet.">
        <title>Population sequencing reveals clonal diversity and ancestral inbreeding in the grapevine cultivar Chardonnay.</title>
        <authorList>
            <person name="Roach M.J."/>
            <person name="Johnson D.L."/>
            <person name="Bohlmann J."/>
            <person name="van Vuuren H.J."/>
            <person name="Jones S.J."/>
            <person name="Pretorius I.S."/>
            <person name="Schmidt S.A."/>
            <person name="Borneman A.R."/>
        </authorList>
    </citation>
    <scope>NUCLEOTIDE SEQUENCE [LARGE SCALE GENOMIC DNA]</scope>
    <source>
        <strain evidence="3">cv. Chardonnay</strain>
        <tissue evidence="2">Leaf</tissue>
    </source>
</reference>
<feature type="compositionally biased region" description="Basic and acidic residues" evidence="1">
    <location>
        <begin position="96"/>
        <end position="114"/>
    </location>
</feature>
<feature type="region of interest" description="Disordered" evidence="1">
    <location>
        <begin position="42"/>
        <end position="163"/>
    </location>
</feature>
<evidence type="ECO:0000256" key="1">
    <source>
        <dbReference type="SAM" id="MobiDB-lite"/>
    </source>
</evidence>
<proteinExistence type="predicted"/>
<gene>
    <name evidence="2" type="ORF">CK203_086993</name>
</gene>
<sequence length="255" mass="28367">MATPSRSQSSGRGEEDNFEWRKAIERRQLASEKQLKALLQETERLREENVVLRIQASTSGPPRRQRSRGQVANSRPESESIYPGSAGAIPGACNVRPHEPRTPLPRAPREENSDSTHFSAKRQRDKKSQLSSSMRARLGPQQPGRSRPPVATTGAPRPDPRVAPIVQNVPPHRDHMVAPAMRNVHSHLAERPTGRNLPNEPPIGSISKRLDDMLSTPFCSHIIHYEPPRGSSYQNFPHTMEPTIPSITSCTIDSS</sequence>
<feature type="compositionally biased region" description="Polar residues" evidence="1">
    <location>
        <begin position="1"/>
        <end position="11"/>
    </location>
</feature>
<accession>A0A438CLW4</accession>